<evidence type="ECO:0000313" key="4">
    <source>
        <dbReference type="Proteomes" id="UP001172083"/>
    </source>
</evidence>
<dbReference type="RefSeq" id="WP_346760154.1">
    <property type="nucleotide sequence ID" value="NZ_JAUJEB010000005.1"/>
</dbReference>
<keyword evidence="1" id="KW-0472">Membrane</keyword>
<feature type="transmembrane region" description="Helical" evidence="1">
    <location>
        <begin position="225"/>
        <end position="244"/>
    </location>
</feature>
<keyword evidence="3" id="KW-0645">Protease</keyword>
<gene>
    <name evidence="3" type="ORF">QQ020_22240</name>
</gene>
<keyword evidence="1" id="KW-0812">Transmembrane</keyword>
<organism evidence="3 4">
    <name type="scientific">Agaribacillus aureus</name>
    <dbReference type="NCBI Taxonomy" id="3051825"/>
    <lineage>
        <taxon>Bacteria</taxon>
        <taxon>Pseudomonadati</taxon>
        <taxon>Bacteroidota</taxon>
        <taxon>Cytophagia</taxon>
        <taxon>Cytophagales</taxon>
        <taxon>Splendidivirgaceae</taxon>
        <taxon>Agaribacillus</taxon>
    </lineage>
</organism>
<evidence type="ECO:0000313" key="3">
    <source>
        <dbReference type="EMBL" id="MDN5214816.1"/>
    </source>
</evidence>
<dbReference type="PANTHER" id="PTHR43592:SF15">
    <property type="entry name" value="CAAX AMINO TERMINAL PROTEASE FAMILY PROTEIN"/>
    <property type="match status" value="1"/>
</dbReference>
<dbReference type="EMBL" id="JAUJEB010000005">
    <property type="protein sequence ID" value="MDN5214816.1"/>
    <property type="molecule type" value="Genomic_DNA"/>
</dbReference>
<name>A0ABT8LC91_9BACT</name>
<keyword evidence="3" id="KW-0482">Metalloprotease</keyword>
<comment type="caution">
    <text evidence="3">The sequence shown here is derived from an EMBL/GenBank/DDBJ whole genome shotgun (WGS) entry which is preliminary data.</text>
</comment>
<keyword evidence="4" id="KW-1185">Reference proteome</keyword>
<dbReference type="EC" id="3.4.-.-" evidence="3"/>
<evidence type="ECO:0000256" key="1">
    <source>
        <dbReference type="SAM" id="Phobius"/>
    </source>
</evidence>
<feature type="transmembrane region" description="Helical" evidence="1">
    <location>
        <begin position="284"/>
        <end position="303"/>
    </location>
</feature>
<feature type="transmembrane region" description="Helical" evidence="1">
    <location>
        <begin position="251"/>
        <end position="269"/>
    </location>
</feature>
<keyword evidence="1" id="KW-1133">Transmembrane helix</keyword>
<feature type="transmembrane region" description="Helical" evidence="1">
    <location>
        <begin position="102"/>
        <end position="131"/>
    </location>
</feature>
<accession>A0ABT8LC91</accession>
<evidence type="ECO:0000259" key="2">
    <source>
        <dbReference type="Pfam" id="PF02517"/>
    </source>
</evidence>
<dbReference type="GO" id="GO:0008237">
    <property type="term" value="F:metallopeptidase activity"/>
    <property type="evidence" value="ECO:0007669"/>
    <property type="project" value="UniProtKB-KW"/>
</dbReference>
<feature type="transmembrane region" description="Helical" evidence="1">
    <location>
        <begin position="20"/>
        <end position="47"/>
    </location>
</feature>
<dbReference type="InterPro" id="IPR003675">
    <property type="entry name" value="Rce1/LyrA-like_dom"/>
</dbReference>
<sequence length="314" mass="35573">MGKFEHNISLSEGRSPLISLIVVLLLAFSGFQAIGPLIGVLLTLPFFDFNFMQAMEVLSNPVGNEEAKMPIFIIQGLASIIGFIVVPLLYLRFIEKKPLHIFFNSVSLGTVPVFLLTFIVLAFMFVNSIFIEWNANFKFPESMAGLENMLKSLEEAAKTQTEFLTTFNGFSQFFLAFVVIAVIPAIGEELLFRGFVQNLLIRISGNIHIAIWVAGFLFSAFHMQFYGLVPRMLLGVLFGYLYYWSGSLSTAMVAHFINNGFTIIMMYLYQQNLTSLDVDTEESLPLTFLLILFVLFLGLIYFYRNFFLKHKTIG</sequence>
<dbReference type="Proteomes" id="UP001172083">
    <property type="component" value="Unassembled WGS sequence"/>
</dbReference>
<feature type="domain" description="CAAX prenyl protease 2/Lysostaphin resistance protein A-like" evidence="2">
    <location>
        <begin position="172"/>
        <end position="260"/>
    </location>
</feature>
<feature type="transmembrane region" description="Helical" evidence="1">
    <location>
        <begin position="169"/>
        <end position="187"/>
    </location>
</feature>
<dbReference type="Pfam" id="PF02517">
    <property type="entry name" value="Rce1-like"/>
    <property type="match status" value="1"/>
</dbReference>
<proteinExistence type="predicted"/>
<protein>
    <submittedName>
        <fullName evidence="3">CPBP family intramembrane metalloprotease</fullName>
        <ecNumber evidence="3">3.4.-.-</ecNumber>
    </submittedName>
</protein>
<keyword evidence="3" id="KW-0378">Hydrolase</keyword>
<reference evidence="3" key="1">
    <citation type="submission" date="2023-06" db="EMBL/GenBank/DDBJ databases">
        <title>Genomic of Agaribacillus aureum.</title>
        <authorList>
            <person name="Wang G."/>
        </authorList>
    </citation>
    <scope>NUCLEOTIDE SEQUENCE</scope>
    <source>
        <strain evidence="3">BMA12</strain>
    </source>
</reference>
<feature type="transmembrane region" description="Helical" evidence="1">
    <location>
        <begin position="67"/>
        <end position="90"/>
    </location>
</feature>
<feature type="transmembrane region" description="Helical" evidence="1">
    <location>
        <begin position="199"/>
        <end position="219"/>
    </location>
</feature>
<dbReference type="PANTHER" id="PTHR43592">
    <property type="entry name" value="CAAX AMINO TERMINAL PROTEASE"/>
    <property type="match status" value="1"/>
</dbReference>